<dbReference type="CDD" id="cd00882">
    <property type="entry name" value="Ras_like_GTPase"/>
    <property type="match status" value="1"/>
</dbReference>
<sequence length="409" mass="44602">MASQDLRNWTVYARRLKSALLDPTVDQAELEETLRQARERAPIPVVWLLGKTQAGKTSIIRALTGSDSAEIGNGYQPCTRTARLYDFPEAAPVVRFLDTRGLGEIAYDPEEDIRYCESHANLVLAVMKIADFEQQAVADVLRAVRRRHPDWPVLLVLTGLHELYVPGGEHVLPYPFDDESGIGALPDDLQRALVRQCEVLDSLAGRGAKAWVAVDLTQPEDGYTPQHYGIEPLWRAIEEVSALGLERQLRGDESVRDVYARSAHQQIVGHAVTAAALGALPVVDLVTVSGVQAKLLHALSNLYDQSWDRRTTTEFVSLLGAGVATGLVARMVGKSVVKFIPGFGQSVGAVWGASTSGAATYALGKAAVYFFAQRNAGVRVEAGNLRKVYAEALDSGAAMLRERFGRTRK</sequence>
<protein>
    <recommendedName>
        <fullName evidence="1">G domain-containing protein</fullName>
    </recommendedName>
</protein>
<dbReference type="EMBL" id="CP025682">
    <property type="protein sequence ID" value="AUN93477.1"/>
    <property type="molecule type" value="Genomic_DNA"/>
</dbReference>
<dbReference type="AlphaFoldDB" id="A0A2I6S2N6"/>
<dbReference type="InterPro" id="IPR006073">
    <property type="entry name" value="GTP-bd"/>
</dbReference>
<dbReference type="SUPFAM" id="SSF52540">
    <property type="entry name" value="P-loop containing nucleoside triphosphate hydrolases"/>
    <property type="match status" value="1"/>
</dbReference>
<evidence type="ECO:0000313" key="2">
    <source>
        <dbReference type="EMBL" id="AUN93477.1"/>
    </source>
</evidence>
<reference evidence="2 3" key="1">
    <citation type="submission" date="2018-01" db="EMBL/GenBank/DDBJ databases">
        <authorList>
            <person name="Fu G.-Y."/>
        </authorList>
    </citation>
    <scope>NUCLEOTIDE SEQUENCE [LARGE SCALE GENOMIC DNA]</scope>
    <source>
        <strain evidence="2 3">SY39</strain>
    </source>
</reference>
<keyword evidence="3" id="KW-1185">Reference proteome</keyword>
<evidence type="ECO:0000313" key="3">
    <source>
        <dbReference type="Proteomes" id="UP000242205"/>
    </source>
</evidence>
<evidence type="ECO:0000259" key="1">
    <source>
        <dbReference type="Pfam" id="PF01926"/>
    </source>
</evidence>
<dbReference type="Gene3D" id="3.40.50.300">
    <property type="entry name" value="P-loop containing nucleotide triphosphate hydrolases"/>
    <property type="match status" value="1"/>
</dbReference>
<feature type="domain" description="G" evidence="1">
    <location>
        <begin position="46"/>
        <end position="157"/>
    </location>
</feature>
<dbReference type="KEGG" id="atw:C0099_00125"/>
<dbReference type="Pfam" id="PF01926">
    <property type="entry name" value="MMR_HSR1"/>
    <property type="match status" value="1"/>
</dbReference>
<dbReference type="InterPro" id="IPR027417">
    <property type="entry name" value="P-loop_NTPase"/>
</dbReference>
<name>A0A2I6S2N6_9RHOO</name>
<dbReference type="RefSeq" id="WP_102245551.1">
    <property type="nucleotide sequence ID" value="NZ_CP025682.1"/>
</dbReference>
<proteinExistence type="predicted"/>
<accession>A0A2I6S2N6</accession>
<organism evidence="2 3">
    <name type="scientific">Pseudazoarcus pumilus</name>
    <dbReference type="NCBI Taxonomy" id="2067960"/>
    <lineage>
        <taxon>Bacteria</taxon>
        <taxon>Pseudomonadati</taxon>
        <taxon>Pseudomonadota</taxon>
        <taxon>Betaproteobacteria</taxon>
        <taxon>Rhodocyclales</taxon>
        <taxon>Zoogloeaceae</taxon>
        <taxon>Pseudazoarcus</taxon>
    </lineage>
</organism>
<dbReference type="GO" id="GO:0005525">
    <property type="term" value="F:GTP binding"/>
    <property type="evidence" value="ECO:0007669"/>
    <property type="project" value="InterPro"/>
</dbReference>
<dbReference type="Proteomes" id="UP000242205">
    <property type="component" value="Chromosome"/>
</dbReference>
<gene>
    <name evidence="2" type="ORF">C0099_00125</name>
</gene>
<dbReference type="OrthoDB" id="417988at2"/>